<reference evidence="9 10" key="1">
    <citation type="submission" date="2017-07" db="EMBL/GenBank/DDBJ databases">
        <title>The complete genome sequence of Bacillus mesonae strain H20-5, an efficient strain improving plant abiotic stress resistance.</title>
        <authorList>
            <person name="Kim S.Y."/>
            <person name="Song H."/>
            <person name="Sang M.K."/>
            <person name="Weon H.-Y."/>
            <person name="Song J."/>
        </authorList>
    </citation>
    <scope>NUCLEOTIDE SEQUENCE [LARGE SCALE GENOMIC DNA]</scope>
    <source>
        <strain evidence="9 10">H20-5</strain>
    </source>
</reference>
<dbReference type="GO" id="GO:0008531">
    <property type="term" value="F:riboflavin kinase activity"/>
    <property type="evidence" value="ECO:0007669"/>
    <property type="project" value="UniProtKB-EC"/>
</dbReference>
<dbReference type="Gene3D" id="2.40.30.30">
    <property type="entry name" value="Riboflavin kinase-like"/>
    <property type="match status" value="1"/>
</dbReference>
<dbReference type="GO" id="GO:0009398">
    <property type="term" value="P:FMN biosynthetic process"/>
    <property type="evidence" value="ECO:0007669"/>
    <property type="project" value="TreeGrafter"/>
</dbReference>
<evidence type="ECO:0000256" key="3">
    <source>
        <dbReference type="ARBA" id="ARBA00022643"/>
    </source>
</evidence>
<keyword evidence="5" id="KW-0547">Nucleotide-binding</keyword>
<keyword evidence="3" id="KW-0288">FMN</keyword>
<evidence type="ECO:0000313" key="10">
    <source>
        <dbReference type="Proteomes" id="UP000282892"/>
    </source>
</evidence>
<evidence type="ECO:0000256" key="6">
    <source>
        <dbReference type="ARBA" id="ARBA00022840"/>
    </source>
</evidence>
<proteinExistence type="predicted"/>
<dbReference type="Proteomes" id="UP000282892">
    <property type="component" value="Chromosome"/>
</dbReference>
<dbReference type="InterPro" id="IPR015865">
    <property type="entry name" value="Riboflavin_kinase_bac/euk"/>
</dbReference>
<keyword evidence="6" id="KW-0067">ATP-binding</keyword>
<evidence type="ECO:0000256" key="4">
    <source>
        <dbReference type="ARBA" id="ARBA00022679"/>
    </source>
</evidence>
<evidence type="ECO:0000256" key="2">
    <source>
        <dbReference type="ARBA" id="ARBA00022630"/>
    </source>
</evidence>
<name>A0A3Q9QXU9_9BACI</name>
<dbReference type="KEGG" id="nmk:CHR53_26235"/>
<evidence type="ECO:0000313" key="9">
    <source>
        <dbReference type="EMBL" id="AZU64446.1"/>
    </source>
</evidence>
<dbReference type="AlphaFoldDB" id="A0A3Q9QXU9"/>
<organism evidence="9 10">
    <name type="scientific">Neobacillus mesonae</name>
    <dbReference type="NCBI Taxonomy" id="1193713"/>
    <lineage>
        <taxon>Bacteria</taxon>
        <taxon>Bacillati</taxon>
        <taxon>Bacillota</taxon>
        <taxon>Bacilli</taxon>
        <taxon>Bacillales</taxon>
        <taxon>Bacillaceae</taxon>
        <taxon>Neobacillus</taxon>
    </lineage>
</organism>
<gene>
    <name evidence="9" type="ORF">CHR53_26235</name>
</gene>
<comment type="catalytic activity">
    <reaction evidence="7">
        <text>riboflavin + ATP = FMN + ADP + H(+)</text>
        <dbReference type="Rhea" id="RHEA:14357"/>
        <dbReference type="ChEBI" id="CHEBI:15378"/>
        <dbReference type="ChEBI" id="CHEBI:30616"/>
        <dbReference type="ChEBI" id="CHEBI:57986"/>
        <dbReference type="ChEBI" id="CHEBI:58210"/>
        <dbReference type="ChEBI" id="CHEBI:456216"/>
        <dbReference type="EC" id="2.7.1.26"/>
    </reaction>
</comment>
<dbReference type="Pfam" id="PF01687">
    <property type="entry name" value="Flavokinase"/>
    <property type="match status" value="1"/>
</dbReference>
<dbReference type="EMBL" id="CP022572">
    <property type="protein sequence ID" value="AZU64446.1"/>
    <property type="molecule type" value="Genomic_DNA"/>
</dbReference>
<evidence type="ECO:0000259" key="8">
    <source>
        <dbReference type="SMART" id="SM00904"/>
    </source>
</evidence>
<keyword evidence="4" id="KW-0808">Transferase</keyword>
<evidence type="ECO:0000256" key="5">
    <source>
        <dbReference type="ARBA" id="ARBA00022741"/>
    </source>
</evidence>
<dbReference type="GO" id="GO:0009231">
    <property type="term" value="P:riboflavin biosynthetic process"/>
    <property type="evidence" value="ECO:0007669"/>
    <property type="project" value="InterPro"/>
</dbReference>
<dbReference type="SMART" id="SM00904">
    <property type="entry name" value="Flavokinase"/>
    <property type="match status" value="1"/>
</dbReference>
<accession>A0A3Q9QXU9</accession>
<dbReference type="PANTHER" id="PTHR22749:SF6">
    <property type="entry name" value="RIBOFLAVIN KINASE"/>
    <property type="match status" value="1"/>
</dbReference>
<dbReference type="InterPro" id="IPR023465">
    <property type="entry name" value="Riboflavin_kinase_dom_sf"/>
</dbReference>
<dbReference type="PANTHER" id="PTHR22749">
    <property type="entry name" value="RIBOFLAVIN KINASE/FMN ADENYLYLTRANSFERASE"/>
    <property type="match status" value="1"/>
</dbReference>
<protein>
    <recommendedName>
        <fullName evidence="1">riboflavin kinase</fullName>
        <ecNumber evidence="1">2.7.1.26</ecNumber>
    </recommendedName>
</protein>
<dbReference type="GO" id="GO:0005524">
    <property type="term" value="F:ATP binding"/>
    <property type="evidence" value="ECO:0007669"/>
    <property type="project" value="UniProtKB-KW"/>
</dbReference>
<dbReference type="OrthoDB" id="9803667at2"/>
<keyword evidence="10" id="KW-1185">Reference proteome</keyword>
<dbReference type="RefSeq" id="WP_127489184.1">
    <property type="nucleotide sequence ID" value="NZ_CP022572.1"/>
</dbReference>
<dbReference type="EC" id="2.7.1.26" evidence="1"/>
<feature type="domain" description="Riboflavin kinase" evidence="8">
    <location>
        <begin position="5"/>
        <end position="126"/>
    </location>
</feature>
<dbReference type="InterPro" id="IPR023468">
    <property type="entry name" value="Riboflavin_kinase"/>
</dbReference>
<evidence type="ECO:0000256" key="7">
    <source>
        <dbReference type="ARBA" id="ARBA00047880"/>
    </source>
</evidence>
<evidence type="ECO:0000256" key="1">
    <source>
        <dbReference type="ARBA" id="ARBA00012105"/>
    </source>
</evidence>
<dbReference type="SUPFAM" id="SSF82114">
    <property type="entry name" value="Riboflavin kinase-like"/>
    <property type="match status" value="1"/>
</dbReference>
<keyword evidence="2" id="KW-0285">Flavoprotein</keyword>
<sequence length="142" mass="16363">MNPIITSIHGKVVSGKQIGRTIGFPTANLYILSELPKLNYGVYGVIVNWKKERIPGIMNIGIRPTFNDGSEVSYEVHLLDFNNNIYHEEISVDIYFLVRNERIFKDSLELVKQIHSDISYVKGKFLFMDHSSEKDKNHFVSM</sequence>